<dbReference type="PRINTS" id="PR00245">
    <property type="entry name" value="OLFACTORYR"/>
</dbReference>
<dbReference type="PROSITE" id="PS00237">
    <property type="entry name" value="G_PROTEIN_RECEP_F1_1"/>
    <property type="match status" value="1"/>
</dbReference>
<feature type="transmembrane region" description="Helical" evidence="12">
    <location>
        <begin position="131"/>
        <end position="152"/>
    </location>
</feature>
<dbReference type="Proteomes" id="UP000011518">
    <property type="component" value="Unassembled WGS sequence"/>
</dbReference>
<comment type="similarity">
    <text evidence="11">Belongs to the G-protein coupled receptor 1 family.</text>
</comment>
<dbReference type="eggNOG" id="ENOG502T9KS">
    <property type="taxonomic scope" value="Eukaryota"/>
</dbReference>
<dbReference type="GO" id="GO:0005886">
    <property type="term" value="C:plasma membrane"/>
    <property type="evidence" value="ECO:0007669"/>
    <property type="project" value="UniProtKB-SubCell"/>
</dbReference>
<feature type="transmembrane region" description="Helical" evidence="12">
    <location>
        <begin position="300"/>
        <end position="324"/>
    </location>
</feature>
<evidence type="ECO:0000256" key="10">
    <source>
        <dbReference type="ARBA" id="ARBA00023224"/>
    </source>
</evidence>
<dbReference type="InterPro" id="IPR017452">
    <property type="entry name" value="GPCR_Rhodpsn_7TM"/>
</dbReference>
<evidence type="ECO:0000256" key="6">
    <source>
        <dbReference type="ARBA" id="ARBA00022989"/>
    </source>
</evidence>
<keyword evidence="6 12" id="KW-1133">Transmembrane helix</keyword>
<feature type="transmembrane region" description="Helical" evidence="12">
    <location>
        <begin position="234"/>
        <end position="254"/>
    </location>
</feature>
<evidence type="ECO:0000256" key="2">
    <source>
        <dbReference type="ARBA" id="ARBA00022475"/>
    </source>
</evidence>
<keyword evidence="3" id="KW-0716">Sensory transduction</keyword>
<evidence type="ECO:0000256" key="3">
    <source>
        <dbReference type="ARBA" id="ARBA00022606"/>
    </source>
</evidence>
<feature type="domain" description="G-protein coupled receptors family 1 profile" evidence="13">
    <location>
        <begin position="145"/>
        <end position="393"/>
    </location>
</feature>
<evidence type="ECO:0000313" key="15">
    <source>
        <dbReference type="Proteomes" id="UP000011518"/>
    </source>
</evidence>
<dbReference type="Pfam" id="PF13853">
    <property type="entry name" value="7tm_4"/>
    <property type="match status" value="1"/>
</dbReference>
<dbReference type="InterPro" id="IPR000725">
    <property type="entry name" value="Olfact_rcpt"/>
</dbReference>
<comment type="subcellular location">
    <subcellularLocation>
        <location evidence="1">Cell membrane</location>
        <topology evidence="1">Multi-pass membrane protein</topology>
    </subcellularLocation>
</comment>
<keyword evidence="9 11" id="KW-0675">Receptor</keyword>
<keyword evidence="8 12" id="KW-0472">Membrane</keyword>
<sequence>MPPTRGHLRLPQWRRRCLDTAGVGIFAAGLRSAVVCSDRKAVPAPTSAAAHLNGRQPRDHYRPMAARRWHRRRQGPTWRSAASGLKPAWAAVHWLFSPQACRRSMAAENHSVVTEFILGGLTSRTELQLPLFLLFLGVYVVTMLGNLGMTGLICLDTQLHTPMYYFLSNLSLVDLLYASVTTPKMLVSFVSEKKAISYTGCMSQLFFFLLFVIAECYMLTVMAYDRYVAICRPLLYGTIMSPSVCSLLVAAVYTMGLIGSTVETGLMLSLSYCGRLVSHYFCDILPLMKLSCSSTYGVEVTVFLLAGFNIVVTSLTVLISYAFVLSSILRISTAEGRAKAFGTCNSHLTAVGIFYGSTAFMYLKPSTATSLAQESVASVFYTSAIPMLNPLIYSLRNKEVKAAVRKTLRRKLCRCRCCSSFSM</sequence>
<dbReference type="FunFam" id="1.20.1070.10:FF:000004">
    <property type="entry name" value="Olfactory receptor"/>
    <property type="match status" value="1"/>
</dbReference>
<evidence type="ECO:0000256" key="1">
    <source>
        <dbReference type="ARBA" id="ARBA00004651"/>
    </source>
</evidence>
<dbReference type="SUPFAM" id="SSF81321">
    <property type="entry name" value="Family A G protein-coupled receptor-like"/>
    <property type="match status" value="1"/>
</dbReference>
<feature type="transmembrane region" description="Helical" evidence="12">
    <location>
        <begin position="375"/>
        <end position="395"/>
    </location>
</feature>
<feature type="transmembrane region" description="Helical" evidence="12">
    <location>
        <begin position="164"/>
        <end position="183"/>
    </location>
</feature>
<keyword evidence="10 11" id="KW-0807">Transducer</keyword>
<evidence type="ECO:0000256" key="5">
    <source>
        <dbReference type="ARBA" id="ARBA00022725"/>
    </source>
</evidence>
<keyword evidence="5" id="KW-0552">Olfaction</keyword>
<reference evidence="15" key="1">
    <citation type="submission" date="2012-07" db="EMBL/GenBank/DDBJ databases">
        <title>Genome of the Chinese tree shrew, a rising model animal genetically related to primates.</title>
        <authorList>
            <person name="Zhang G."/>
            <person name="Fan Y."/>
            <person name="Yao Y."/>
            <person name="Huang Z."/>
        </authorList>
    </citation>
    <scope>NUCLEOTIDE SEQUENCE [LARGE SCALE GENOMIC DNA]</scope>
</reference>
<accession>L9LBD1</accession>
<evidence type="ECO:0000313" key="14">
    <source>
        <dbReference type="EMBL" id="ELW72213.1"/>
    </source>
</evidence>
<dbReference type="PRINTS" id="PR00237">
    <property type="entry name" value="GPCRRHODOPSN"/>
</dbReference>
<feature type="transmembrane region" description="Helical" evidence="12">
    <location>
        <begin position="345"/>
        <end position="363"/>
    </location>
</feature>
<dbReference type="InParanoid" id="L9LBD1"/>
<evidence type="ECO:0000256" key="9">
    <source>
        <dbReference type="ARBA" id="ARBA00023170"/>
    </source>
</evidence>
<dbReference type="PROSITE" id="PS50262">
    <property type="entry name" value="G_PROTEIN_RECEP_F1_2"/>
    <property type="match status" value="1"/>
</dbReference>
<dbReference type="EMBL" id="KB320434">
    <property type="protein sequence ID" value="ELW72213.1"/>
    <property type="molecule type" value="Genomic_DNA"/>
</dbReference>
<dbReference type="GO" id="GO:0004930">
    <property type="term" value="F:G protein-coupled receptor activity"/>
    <property type="evidence" value="ECO:0007669"/>
    <property type="project" value="UniProtKB-KW"/>
</dbReference>
<organism evidence="14 15">
    <name type="scientific">Tupaia chinensis</name>
    <name type="common">Chinese tree shrew</name>
    <name type="synonym">Tupaia belangeri chinensis</name>
    <dbReference type="NCBI Taxonomy" id="246437"/>
    <lineage>
        <taxon>Eukaryota</taxon>
        <taxon>Metazoa</taxon>
        <taxon>Chordata</taxon>
        <taxon>Craniata</taxon>
        <taxon>Vertebrata</taxon>
        <taxon>Euteleostomi</taxon>
        <taxon>Mammalia</taxon>
        <taxon>Eutheria</taxon>
        <taxon>Euarchontoglires</taxon>
        <taxon>Scandentia</taxon>
        <taxon>Tupaiidae</taxon>
        <taxon>Tupaia</taxon>
    </lineage>
</organism>
<protein>
    <submittedName>
        <fullName evidence="14">Olfactory receptor 151</fullName>
    </submittedName>
</protein>
<name>L9LBD1_TUPCH</name>
<dbReference type="PANTHER" id="PTHR48018">
    <property type="entry name" value="OLFACTORY RECEPTOR"/>
    <property type="match status" value="1"/>
</dbReference>
<evidence type="ECO:0000256" key="4">
    <source>
        <dbReference type="ARBA" id="ARBA00022692"/>
    </source>
</evidence>
<evidence type="ECO:0000256" key="11">
    <source>
        <dbReference type="RuleBase" id="RU000688"/>
    </source>
</evidence>
<reference evidence="15" key="2">
    <citation type="journal article" date="2013" name="Nat. Commun.">
        <title>Genome of the Chinese tree shrew.</title>
        <authorList>
            <person name="Fan Y."/>
            <person name="Huang Z.Y."/>
            <person name="Cao C.C."/>
            <person name="Chen C.S."/>
            <person name="Chen Y.X."/>
            <person name="Fan D.D."/>
            <person name="He J."/>
            <person name="Hou H.L."/>
            <person name="Hu L."/>
            <person name="Hu X.T."/>
            <person name="Jiang X.T."/>
            <person name="Lai R."/>
            <person name="Lang Y.S."/>
            <person name="Liang B."/>
            <person name="Liao S.G."/>
            <person name="Mu D."/>
            <person name="Ma Y.Y."/>
            <person name="Niu Y.Y."/>
            <person name="Sun X.Q."/>
            <person name="Xia J.Q."/>
            <person name="Xiao J."/>
            <person name="Xiong Z.Q."/>
            <person name="Xu L."/>
            <person name="Yang L."/>
            <person name="Zhang Y."/>
            <person name="Zhao W."/>
            <person name="Zhao X.D."/>
            <person name="Zheng Y.T."/>
            <person name="Zhou J.M."/>
            <person name="Zhu Y.B."/>
            <person name="Zhang G.J."/>
            <person name="Wang J."/>
            <person name="Yao Y.G."/>
        </authorList>
    </citation>
    <scope>NUCLEOTIDE SEQUENCE [LARGE SCALE GENOMIC DNA]</scope>
</reference>
<dbReference type="FunCoup" id="L9LBD1">
    <property type="interactions" value="408"/>
</dbReference>
<evidence type="ECO:0000256" key="7">
    <source>
        <dbReference type="ARBA" id="ARBA00023040"/>
    </source>
</evidence>
<gene>
    <name evidence="14" type="ORF">TREES_T100008339</name>
</gene>
<keyword evidence="2" id="KW-1003">Cell membrane</keyword>
<evidence type="ECO:0000259" key="13">
    <source>
        <dbReference type="PROSITE" id="PS50262"/>
    </source>
</evidence>
<dbReference type="Gene3D" id="1.20.1070.10">
    <property type="entry name" value="Rhodopsin 7-helix transmembrane proteins"/>
    <property type="match status" value="1"/>
</dbReference>
<dbReference type="GO" id="GO:0004984">
    <property type="term" value="F:olfactory receptor activity"/>
    <property type="evidence" value="ECO:0007669"/>
    <property type="project" value="InterPro"/>
</dbReference>
<dbReference type="InterPro" id="IPR000276">
    <property type="entry name" value="GPCR_Rhodpsn"/>
</dbReference>
<keyword evidence="4 11" id="KW-0812">Transmembrane</keyword>
<feature type="transmembrane region" description="Helical" evidence="12">
    <location>
        <begin position="195"/>
        <end position="214"/>
    </location>
</feature>
<evidence type="ECO:0000256" key="12">
    <source>
        <dbReference type="SAM" id="Phobius"/>
    </source>
</evidence>
<proteinExistence type="inferred from homology"/>
<evidence type="ECO:0000256" key="8">
    <source>
        <dbReference type="ARBA" id="ARBA00023136"/>
    </source>
</evidence>
<keyword evidence="7 11" id="KW-0297">G-protein coupled receptor</keyword>
<dbReference type="STRING" id="246437.L9LBD1"/>
<dbReference type="AlphaFoldDB" id="L9LBD1"/>
<keyword evidence="15" id="KW-1185">Reference proteome</keyword>